<reference evidence="2" key="3">
    <citation type="submission" date="2020-06" db="EMBL/GenBank/DDBJ databases">
        <title>Helianthus annuus Genome sequencing and assembly Release 2.</title>
        <authorList>
            <person name="Gouzy J."/>
            <person name="Langlade N."/>
            <person name="Munos S."/>
        </authorList>
    </citation>
    <scope>NUCLEOTIDE SEQUENCE</scope>
    <source>
        <tissue evidence="2">Leaves</tissue>
    </source>
</reference>
<sequence length="72" mass="7990">MCNHHTMTTLLLPLSRTPTRPLSSSRFFSDKETDRTGVTSEPPATFSLSGHTRQPLSTLAHLSTLRTHTLIT</sequence>
<proteinExistence type="predicted"/>
<dbReference type="Gramene" id="mRNA:HanXRQr2_Chr03g0112311">
    <property type="protein sequence ID" value="CDS:HanXRQr2_Chr03g0112311.1"/>
    <property type="gene ID" value="HanXRQr2_Chr03g0112311"/>
</dbReference>
<evidence type="ECO:0000313" key="5">
    <source>
        <dbReference type="EMBL" id="OTG17196.1"/>
    </source>
</evidence>
<dbReference type="Proteomes" id="UP000215914">
    <property type="component" value="Chromosome 8"/>
</dbReference>
<organism evidence="5 6">
    <name type="scientific">Helianthus annuus</name>
    <name type="common">Common sunflower</name>
    <dbReference type="NCBI Taxonomy" id="4232"/>
    <lineage>
        <taxon>Eukaryota</taxon>
        <taxon>Viridiplantae</taxon>
        <taxon>Streptophyta</taxon>
        <taxon>Embryophyta</taxon>
        <taxon>Tracheophyta</taxon>
        <taxon>Spermatophyta</taxon>
        <taxon>Magnoliopsida</taxon>
        <taxon>eudicotyledons</taxon>
        <taxon>Gunneridae</taxon>
        <taxon>Pentapetalae</taxon>
        <taxon>asterids</taxon>
        <taxon>campanulids</taxon>
        <taxon>Asterales</taxon>
        <taxon>Asteraceae</taxon>
        <taxon>Asteroideae</taxon>
        <taxon>Heliantheae alliance</taxon>
        <taxon>Heliantheae</taxon>
        <taxon>Helianthus</taxon>
    </lineage>
</organism>
<dbReference type="EMBL" id="CM007897">
    <property type="protein sequence ID" value="OTG17196.1"/>
    <property type="molecule type" value="Genomic_DNA"/>
</dbReference>
<evidence type="ECO:0000256" key="1">
    <source>
        <dbReference type="SAM" id="MobiDB-lite"/>
    </source>
</evidence>
<name>A0A251U2W7_HELAN</name>
<accession>A0A251U2W7</accession>
<dbReference type="EMBL" id="MNCJ02000318">
    <property type="protein sequence ID" value="KAF5814544.1"/>
    <property type="molecule type" value="Genomic_DNA"/>
</dbReference>
<evidence type="ECO:0000313" key="6">
    <source>
        <dbReference type="Proteomes" id="UP000215914"/>
    </source>
</evidence>
<dbReference type="Gramene" id="mRNA:HanXRQr2_Chr03g0112321">
    <property type="protein sequence ID" value="CDS:HanXRQr2_Chr03g0112321.1"/>
    <property type="gene ID" value="HanXRQr2_Chr03g0112321"/>
</dbReference>
<reference evidence="5" key="2">
    <citation type="submission" date="2017-02" db="EMBL/GenBank/DDBJ databases">
        <title>Sunflower complete genome.</title>
        <authorList>
            <person name="Langlade N."/>
            <person name="Munos S."/>
        </authorList>
    </citation>
    <scope>NUCLEOTIDE SEQUENCE [LARGE SCALE GENOMIC DNA]</scope>
    <source>
        <tissue evidence="5">Leaves</tissue>
    </source>
</reference>
<reference evidence="2 6" key="1">
    <citation type="journal article" date="2017" name="Nature">
        <title>The sunflower genome provides insights into oil metabolism, flowering and Asterid evolution.</title>
        <authorList>
            <person name="Badouin H."/>
            <person name="Gouzy J."/>
            <person name="Grassa C.J."/>
            <person name="Murat F."/>
            <person name="Staton S.E."/>
            <person name="Cottret L."/>
            <person name="Lelandais-Briere C."/>
            <person name="Owens G.L."/>
            <person name="Carrere S."/>
            <person name="Mayjonade B."/>
            <person name="Legrand L."/>
            <person name="Gill N."/>
            <person name="Kane N.C."/>
            <person name="Bowers J.E."/>
            <person name="Hubner S."/>
            <person name="Bellec A."/>
            <person name="Berard A."/>
            <person name="Berges H."/>
            <person name="Blanchet N."/>
            <person name="Boniface M.C."/>
            <person name="Brunel D."/>
            <person name="Catrice O."/>
            <person name="Chaidir N."/>
            <person name="Claudel C."/>
            <person name="Donnadieu C."/>
            <person name="Faraut T."/>
            <person name="Fievet G."/>
            <person name="Helmstetter N."/>
            <person name="King M."/>
            <person name="Knapp S.J."/>
            <person name="Lai Z."/>
            <person name="Le Paslier M.C."/>
            <person name="Lippi Y."/>
            <person name="Lorenzon L."/>
            <person name="Mandel J.R."/>
            <person name="Marage G."/>
            <person name="Marchand G."/>
            <person name="Marquand E."/>
            <person name="Bret-Mestries E."/>
            <person name="Morien E."/>
            <person name="Nambeesan S."/>
            <person name="Nguyen T."/>
            <person name="Pegot-Espagnet P."/>
            <person name="Pouilly N."/>
            <person name="Raftis F."/>
            <person name="Sallet E."/>
            <person name="Schiex T."/>
            <person name="Thomas J."/>
            <person name="Vandecasteele C."/>
            <person name="Vares D."/>
            <person name="Vear F."/>
            <person name="Vautrin S."/>
            <person name="Crespi M."/>
            <person name="Mangin B."/>
            <person name="Burke J.M."/>
            <person name="Salse J."/>
            <person name="Munos S."/>
            <person name="Vincourt P."/>
            <person name="Rieseberg L.H."/>
            <person name="Langlade N.B."/>
        </authorList>
    </citation>
    <scope>NUCLEOTIDE SEQUENCE [LARGE SCALE GENOMIC DNA]</scope>
    <source>
        <strain evidence="6">cv. SF193</strain>
        <tissue evidence="2">Leaves</tissue>
    </source>
</reference>
<feature type="region of interest" description="Disordered" evidence="1">
    <location>
        <begin position="15"/>
        <end position="52"/>
    </location>
</feature>
<evidence type="ECO:0000313" key="2">
    <source>
        <dbReference type="EMBL" id="KAF5814544.1"/>
    </source>
</evidence>
<gene>
    <name evidence="4" type="ORF">HannXRQ_Chr08g0209361</name>
    <name evidence="5" type="ORF">HannXRQ_Chr08g0209371</name>
    <name evidence="2" type="ORF">HanXRQr2_Chr03g0112311</name>
    <name evidence="3" type="ORF">HanXRQr2_Chr03g0112321</name>
</gene>
<protein>
    <submittedName>
        <fullName evidence="5">Uncharacterized protein</fullName>
    </submittedName>
</protein>
<dbReference type="AlphaFoldDB" id="A0A251U2W7"/>
<keyword evidence="6" id="KW-1185">Reference proteome</keyword>
<evidence type="ECO:0000313" key="4">
    <source>
        <dbReference type="EMBL" id="OTG17195.1"/>
    </source>
</evidence>
<evidence type="ECO:0000313" key="3">
    <source>
        <dbReference type="EMBL" id="KAF5814545.1"/>
    </source>
</evidence>
<dbReference type="EMBL" id="CM007897">
    <property type="protein sequence ID" value="OTG17195.1"/>
    <property type="molecule type" value="Genomic_DNA"/>
</dbReference>
<dbReference type="EMBL" id="MNCJ02000318">
    <property type="protein sequence ID" value="KAF5814545.1"/>
    <property type="molecule type" value="Genomic_DNA"/>
</dbReference>
<feature type="compositionally biased region" description="Low complexity" evidence="1">
    <location>
        <begin position="15"/>
        <end position="26"/>
    </location>
</feature>